<dbReference type="Proteomes" id="UP000008524">
    <property type="component" value="Chromosome 11"/>
</dbReference>
<reference evidence="1 2" key="2">
    <citation type="journal article" date="2005" name="Science">
        <title>The genome of the African trypanosome Trypanosoma brucei.</title>
        <authorList>
            <person name="Berriman M."/>
            <person name="Ghedin E."/>
            <person name="Hertz-Fowler C."/>
            <person name="Blandin G."/>
            <person name="Renauld H."/>
            <person name="Bartholomeu D.C."/>
            <person name="Lennard N.J."/>
            <person name="Caler E."/>
            <person name="Hamlin N.E."/>
            <person name="Haas B."/>
            <person name="Bohme U."/>
            <person name="Hannick L."/>
            <person name="Aslett M.A."/>
            <person name="Shallom J."/>
            <person name="Marcello L."/>
            <person name="Hou L."/>
            <person name="Wickstead B."/>
            <person name="Alsmark U.C."/>
            <person name="Arrowsmith C."/>
            <person name="Atkin R.J."/>
            <person name="Barron A.J."/>
            <person name="Bringaud F."/>
            <person name="Brooks K."/>
            <person name="Carrington M."/>
            <person name="Cherevach I."/>
            <person name="Chillingworth T.J."/>
            <person name="Churcher C."/>
            <person name="Clark L.N."/>
            <person name="Corton C.H."/>
            <person name="Cronin A."/>
            <person name="Davies R.M."/>
            <person name="Doggett J."/>
            <person name="Djikeng A."/>
            <person name="Feldblyum T."/>
            <person name="Field M.C."/>
            <person name="Fraser A."/>
            <person name="Goodhead I."/>
            <person name="Hance Z."/>
            <person name="Harper D."/>
            <person name="Harris B.R."/>
            <person name="Hauser H."/>
            <person name="Hostetler J."/>
            <person name="Ivens A."/>
            <person name="Jagels K."/>
            <person name="Johnson D."/>
            <person name="Johnson J."/>
            <person name="Jones K."/>
            <person name="Kerhornou A.X."/>
            <person name="Koo H."/>
            <person name="Larke N."/>
            <person name="Landfear S."/>
            <person name="Larkin C."/>
            <person name="Leech V."/>
            <person name="Line A."/>
            <person name="Lord A."/>
            <person name="Macleod A."/>
            <person name="Mooney P.J."/>
            <person name="Moule S."/>
            <person name="Martin D.M."/>
            <person name="Morgan G.W."/>
            <person name="Mungall K."/>
            <person name="Norbertczak H."/>
            <person name="Ormond D."/>
            <person name="Pai G."/>
            <person name="Peacock C.S."/>
            <person name="Peterson J."/>
            <person name="Quail M.A."/>
            <person name="Rabbinowitsch E."/>
            <person name="Rajandream M.A."/>
            <person name="Reitter C."/>
            <person name="Salzberg S.L."/>
            <person name="Sanders M."/>
            <person name="Schobel S."/>
            <person name="Sharp S."/>
            <person name="Simmonds M."/>
            <person name="Simpson A.J."/>
            <person name="Tallon L."/>
            <person name="Turner C.M."/>
            <person name="Tait A."/>
            <person name="Tivey A.R."/>
            <person name="Van Aken S."/>
            <person name="Walker D."/>
            <person name="Wanless D."/>
            <person name="Wang S."/>
            <person name="White B."/>
            <person name="White O."/>
            <person name="Whitehead S."/>
            <person name="Woodward J."/>
            <person name="Wortman J."/>
            <person name="Adams M.D."/>
            <person name="Embley T.M."/>
            <person name="Gull K."/>
            <person name="Ullu E."/>
            <person name="Barry J.D."/>
            <person name="Fairlamb A.H."/>
            <person name="Opperdoes F."/>
            <person name="Barrell B.G."/>
            <person name="Donelson J.E."/>
            <person name="Hall N."/>
            <person name="Fraser C.M."/>
            <person name="Melville S.E."/>
            <person name="El-Sayed N.M."/>
        </authorList>
    </citation>
    <scope>NUCLEOTIDE SEQUENCE [LARGE SCALE GENOMIC DNA]</scope>
    <source>
        <strain evidence="1 2">927/4 GUTat10.1</strain>
    </source>
</reference>
<dbReference type="RefSeq" id="XP_829184.1">
    <property type="nucleotide sequence ID" value="XM_824091.1"/>
</dbReference>
<dbReference type="PaxDb" id="5691-EAN80072"/>
<sequence>MPLLGPPVGAGGGGASCACNKDIKVAKVEADMRNQVAECGLTTTFPVPCMDHISGWCCVI</sequence>
<name>Q383F9_TRYB2</name>
<keyword evidence="2" id="KW-1185">Reference proteome</keyword>
<accession>Q383F9</accession>
<evidence type="ECO:0000313" key="1">
    <source>
        <dbReference type="EMBL" id="EAN80072.1"/>
    </source>
</evidence>
<dbReference type="KEGG" id="tbr:Tb11.01.2980"/>
<dbReference type="GeneID" id="3665688"/>
<organism evidence="1 2">
    <name type="scientific">Trypanosoma brucei brucei (strain 927/4 GUTat10.1)</name>
    <dbReference type="NCBI Taxonomy" id="185431"/>
    <lineage>
        <taxon>Eukaryota</taxon>
        <taxon>Discoba</taxon>
        <taxon>Euglenozoa</taxon>
        <taxon>Kinetoplastea</taxon>
        <taxon>Metakinetoplastina</taxon>
        <taxon>Trypanosomatida</taxon>
        <taxon>Trypanosomatidae</taxon>
        <taxon>Trypanosoma</taxon>
    </lineage>
</organism>
<reference evidence="1 2" key="1">
    <citation type="journal article" date="2005" name="Science">
        <title>Comparative genomics of trypanosomatid parasitic protozoa.</title>
        <authorList>
            <person name="El-Sayed N.M."/>
            <person name="Myler P.J."/>
            <person name="Blandin G."/>
            <person name="Berriman M."/>
            <person name="Crabtree J."/>
            <person name="Aggarwal G."/>
            <person name="Caler E."/>
            <person name="Renauld H."/>
            <person name="Worthey E.A."/>
            <person name="Hertz-Fowler C."/>
            <person name="Ghedin E."/>
            <person name="Peacock C."/>
            <person name="Bartholomeu D.C."/>
            <person name="Haas B.J."/>
            <person name="Tran A.N."/>
            <person name="Wortman J.R."/>
            <person name="Alsmark U.C."/>
            <person name="Angiuoli S."/>
            <person name="Anupama A."/>
            <person name="Badger J."/>
            <person name="Bringaud F."/>
            <person name="Cadag E."/>
            <person name="Carlton J.M."/>
            <person name="Cerqueira G.C."/>
            <person name="Creasy T."/>
            <person name="Delcher A.L."/>
            <person name="Djikeng A."/>
            <person name="Embley T.M."/>
            <person name="Hauser C."/>
            <person name="Ivens A.C."/>
            <person name="Kummerfeld S.K."/>
            <person name="Pereira-Leal J.B."/>
            <person name="Nilsson D."/>
            <person name="Peterson J."/>
            <person name="Salzberg S.L."/>
            <person name="Shallom J."/>
            <person name="Silva J.C."/>
            <person name="Sundaram J."/>
            <person name="Westenberger S."/>
            <person name="White O."/>
            <person name="Melville S.E."/>
            <person name="Donelson J.E."/>
            <person name="Andersson B."/>
            <person name="Stuart K.D."/>
            <person name="Hall N."/>
        </authorList>
    </citation>
    <scope>NUCLEOTIDE SEQUENCE [LARGE SCALE GENOMIC DNA]</scope>
    <source>
        <strain evidence="1 2">927/4 GUTat10.1</strain>
    </source>
</reference>
<evidence type="ECO:0000313" key="2">
    <source>
        <dbReference type="Proteomes" id="UP000008524"/>
    </source>
</evidence>
<dbReference type="AlphaFoldDB" id="Q383F9"/>
<gene>
    <name evidence="1" type="ORF">Tb11.01.2980</name>
</gene>
<protein>
    <submittedName>
        <fullName evidence="1">Uncharacterized protein</fullName>
    </submittedName>
</protein>
<proteinExistence type="predicted"/>
<dbReference type="EMBL" id="CH464491">
    <property type="protein sequence ID" value="EAN80072.1"/>
    <property type="molecule type" value="Genomic_DNA"/>
</dbReference>
<dbReference type="InParanoid" id="Q383F9"/>